<evidence type="ECO:0000256" key="7">
    <source>
        <dbReference type="ARBA" id="ARBA00023239"/>
    </source>
</evidence>
<dbReference type="STRING" id="623281.SAMN05421747_12312"/>
<keyword evidence="12" id="KW-1185">Reference proteome</keyword>
<feature type="domain" description="Formamidopyrimidine-DNA glycosylase catalytic" evidence="10">
    <location>
        <begin position="2"/>
        <end position="88"/>
    </location>
</feature>
<evidence type="ECO:0000256" key="2">
    <source>
        <dbReference type="ARBA" id="ARBA00009409"/>
    </source>
</evidence>
<keyword evidence="8" id="KW-0511">Multifunctional enzyme</keyword>
<dbReference type="InterPro" id="IPR010979">
    <property type="entry name" value="Ribosomal_uS13-like_H2TH"/>
</dbReference>
<evidence type="ECO:0000313" key="11">
    <source>
        <dbReference type="EMBL" id="SFC75104.1"/>
    </source>
</evidence>
<evidence type="ECO:0000313" key="12">
    <source>
        <dbReference type="Proteomes" id="UP000199577"/>
    </source>
</evidence>
<dbReference type="SMART" id="SM00898">
    <property type="entry name" value="Fapy_DNA_glyco"/>
    <property type="match status" value="1"/>
</dbReference>
<dbReference type="InterPro" id="IPR015886">
    <property type="entry name" value="H2TH_FPG"/>
</dbReference>
<dbReference type="GO" id="GO:0016829">
    <property type="term" value="F:lyase activity"/>
    <property type="evidence" value="ECO:0007669"/>
    <property type="project" value="UniProtKB-KW"/>
</dbReference>
<dbReference type="PROSITE" id="PS51068">
    <property type="entry name" value="FPG_CAT"/>
    <property type="match status" value="1"/>
</dbReference>
<name>A0A1I1LPR9_9SPHI</name>
<dbReference type="GO" id="GO:0008534">
    <property type="term" value="F:oxidized purine nucleobase lesion DNA N-glycosylase activity"/>
    <property type="evidence" value="ECO:0007669"/>
    <property type="project" value="UniProtKB-EC"/>
</dbReference>
<dbReference type="OrthoDB" id="9800855at2"/>
<dbReference type="GO" id="GO:0008270">
    <property type="term" value="F:zinc ion binding"/>
    <property type="evidence" value="ECO:0007669"/>
    <property type="project" value="InterPro"/>
</dbReference>
<dbReference type="GO" id="GO:0003684">
    <property type="term" value="F:damaged DNA binding"/>
    <property type="evidence" value="ECO:0007669"/>
    <property type="project" value="InterPro"/>
</dbReference>
<evidence type="ECO:0000256" key="9">
    <source>
        <dbReference type="ARBA" id="ARBA00023295"/>
    </source>
</evidence>
<keyword evidence="9" id="KW-0326">Glycosidase</keyword>
<dbReference type="RefSeq" id="WP_090974937.1">
    <property type="nucleotide sequence ID" value="NZ_FOLL01000023.1"/>
</dbReference>
<dbReference type="AlphaFoldDB" id="A0A1I1LPR9"/>
<comment type="catalytic activity">
    <reaction evidence="1">
        <text>Hydrolysis of DNA containing ring-opened 7-methylguanine residues, releasing 2,6-diamino-4-hydroxy-5-(N-methyl)formamidopyrimidine.</text>
        <dbReference type="EC" id="3.2.2.23"/>
    </reaction>
</comment>
<keyword evidence="11" id="KW-0255">Endonuclease</keyword>
<dbReference type="Gene3D" id="3.20.190.10">
    <property type="entry name" value="MutM-like, N-terminal"/>
    <property type="match status" value="1"/>
</dbReference>
<dbReference type="InterPro" id="IPR012319">
    <property type="entry name" value="FPG_cat"/>
</dbReference>
<dbReference type="SUPFAM" id="SSF81624">
    <property type="entry name" value="N-terminal domain of MutM-like DNA repair proteins"/>
    <property type="match status" value="1"/>
</dbReference>
<keyword evidence="5" id="KW-0238">DNA-binding</keyword>
<sequence>MPEGPSIVILREAVAALRLEGQKIHAVTGNSKIDQQALLGQTVLSFRSWGKHFLICFETFTLRIHFLLFGTYRINERKPSVRLSLQFAADELNFYACSIKLLDKPADEIYDWSGDIMADEWSAAKALKKLKALPQVLSCDALLDQDVFAGSGNIIKNEVLFRIRVHPLSPLGALPNAKLNEMVREVRNYAFEFLHWKKEFTLKKHWLAHTKKICPRCAIPFTKARTGKTDRRSFFCSNCQVLYAP</sequence>
<dbReference type="Pfam" id="PF06831">
    <property type="entry name" value="H2TH"/>
    <property type="match status" value="1"/>
</dbReference>
<proteinExistence type="inferred from homology"/>
<keyword evidence="7" id="KW-0456">Lyase</keyword>
<reference evidence="11 12" key="1">
    <citation type="submission" date="2016-10" db="EMBL/GenBank/DDBJ databases">
        <authorList>
            <person name="de Groot N.N."/>
        </authorList>
    </citation>
    <scope>NUCLEOTIDE SEQUENCE [LARGE SCALE GENOMIC DNA]</scope>
    <source>
        <strain evidence="11 12">DSM 22900</strain>
    </source>
</reference>
<keyword evidence="4" id="KW-0378">Hydrolase</keyword>
<evidence type="ECO:0000256" key="6">
    <source>
        <dbReference type="ARBA" id="ARBA00023204"/>
    </source>
</evidence>
<protein>
    <submittedName>
        <fullName evidence="11">Endonuclease-8</fullName>
    </submittedName>
</protein>
<dbReference type="Pfam" id="PF01149">
    <property type="entry name" value="Fapy_DNA_glyco"/>
    <property type="match status" value="1"/>
</dbReference>
<gene>
    <name evidence="11" type="ORF">SAMN05421747_12312</name>
</gene>
<evidence type="ECO:0000256" key="5">
    <source>
        <dbReference type="ARBA" id="ARBA00023125"/>
    </source>
</evidence>
<organism evidence="11 12">
    <name type="scientific">Parapedobacter composti</name>
    <dbReference type="NCBI Taxonomy" id="623281"/>
    <lineage>
        <taxon>Bacteria</taxon>
        <taxon>Pseudomonadati</taxon>
        <taxon>Bacteroidota</taxon>
        <taxon>Sphingobacteriia</taxon>
        <taxon>Sphingobacteriales</taxon>
        <taxon>Sphingobacteriaceae</taxon>
        <taxon>Parapedobacter</taxon>
    </lineage>
</organism>
<accession>A0A1I1LPR9</accession>
<dbReference type="InterPro" id="IPR035937">
    <property type="entry name" value="FPG_N"/>
</dbReference>
<dbReference type="EMBL" id="FOLL01000023">
    <property type="protein sequence ID" value="SFC75104.1"/>
    <property type="molecule type" value="Genomic_DNA"/>
</dbReference>
<dbReference type="GO" id="GO:0003906">
    <property type="term" value="F:DNA-(apurinic or apyrimidinic site) endonuclease activity"/>
    <property type="evidence" value="ECO:0007669"/>
    <property type="project" value="InterPro"/>
</dbReference>
<evidence type="ECO:0000256" key="4">
    <source>
        <dbReference type="ARBA" id="ARBA00022801"/>
    </source>
</evidence>
<dbReference type="GO" id="GO:0006284">
    <property type="term" value="P:base-excision repair"/>
    <property type="evidence" value="ECO:0007669"/>
    <property type="project" value="InterPro"/>
</dbReference>
<keyword evidence="3" id="KW-0227">DNA damage</keyword>
<keyword evidence="11" id="KW-0540">Nuclease</keyword>
<evidence type="ECO:0000256" key="3">
    <source>
        <dbReference type="ARBA" id="ARBA00022763"/>
    </source>
</evidence>
<evidence type="ECO:0000256" key="8">
    <source>
        <dbReference type="ARBA" id="ARBA00023268"/>
    </source>
</evidence>
<dbReference type="Gene3D" id="1.10.8.50">
    <property type="match status" value="1"/>
</dbReference>
<dbReference type="CDD" id="cd08974">
    <property type="entry name" value="BaFpgNei_N_2"/>
    <property type="match status" value="1"/>
</dbReference>
<evidence type="ECO:0000256" key="1">
    <source>
        <dbReference type="ARBA" id="ARBA00001668"/>
    </source>
</evidence>
<evidence type="ECO:0000259" key="10">
    <source>
        <dbReference type="PROSITE" id="PS51068"/>
    </source>
</evidence>
<comment type="similarity">
    <text evidence="2">Belongs to the FPG family.</text>
</comment>
<dbReference type="SUPFAM" id="SSF46946">
    <property type="entry name" value="S13-like H2TH domain"/>
    <property type="match status" value="1"/>
</dbReference>
<dbReference type="PANTHER" id="PTHR22993:SF9">
    <property type="entry name" value="FORMAMIDOPYRIMIDINE-DNA GLYCOSYLASE"/>
    <property type="match status" value="1"/>
</dbReference>
<dbReference type="Proteomes" id="UP000199577">
    <property type="component" value="Unassembled WGS sequence"/>
</dbReference>
<dbReference type="PANTHER" id="PTHR22993">
    <property type="entry name" value="FORMAMIDOPYRIMIDINE-DNA GLYCOSYLASE"/>
    <property type="match status" value="1"/>
</dbReference>
<dbReference type="SMART" id="SM01232">
    <property type="entry name" value="H2TH"/>
    <property type="match status" value="1"/>
</dbReference>
<keyword evidence="6" id="KW-0234">DNA repair</keyword>